<evidence type="ECO:0000313" key="13">
    <source>
        <dbReference type="EMBL" id="KAF9617420.1"/>
    </source>
</evidence>
<evidence type="ECO:0000256" key="5">
    <source>
        <dbReference type="ARBA" id="ARBA00022723"/>
    </source>
</evidence>
<sequence>MEGLFKGNVEGLIKGLLDVALGNNHNNNNNDDADERARATWAQVVSGDEEQAYNNNNNNNSGGRAGTTSSHNNNYNQGNHKEEERRNEWENVGQRHSSRPQKEEEKENNEWETVGRRPQKQPHKVAKDNWNGFKRPISEQQYSDDAEYSNNIEPTEEELSVISQACNKLWELDSNRLVPGKDYQIDCGEGKKTYQKEDMAQGSLFNWLNEDVFRKPTYSRFCSLLDNYNPNEGSKEVVTSEERQEQEAFIEEVSRTAPIKYLYKYLTSKGIVSDNYQKFKKLMIDLWFGLYGRGGTSSCSSAFEHVFVGEIKQQGEDAVSGFHNWLQFYLEEAKGSVDYQGYIFPRRRGQIMVLLERYVIDNFISTVHEFEGYQALEWSQKLYEPDSETQLLTIQFEWNGILKSLSSTLIGVSPEFELALYTLCFFVGGEDNYIQLGPYSVNIKCYRLGNDRIGSVFPIAEG</sequence>
<keyword evidence="14" id="KW-1185">Reference proteome</keyword>
<dbReference type="InterPro" id="IPR039787">
    <property type="entry name" value="ENDOU"/>
</dbReference>
<dbReference type="GO" id="GO:0046872">
    <property type="term" value="F:metal ion binding"/>
    <property type="evidence" value="ECO:0007669"/>
    <property type="project" value="UniProtKB-KW"/>
</dbReference>
<feature type="compositionally biased region" description="Basic and acidic residues" evidence="11">
    <location>
        <begin position="79"/>
        <end position="89"/>
    </location>
</feature>
<evidence type="ECO:0000256" key="9">
    <source>
        <dbReference type="ARBA" id="ARBA00023211"/>
    </source>
</evidence>
<comment type="subunit">
    <text evidence="3">Monomer.</text>
</comment>
<gene>
    <name evidence="13" type="ORF">IFM89_036341</name>
</gene>
<dbReference type="PROSITE" id="PS51959">
    <property type="entry name" value="ENDOU"/>
    <property type="match status" value="1"/>
</dbReference>
<dbReference type="InterPro" id="IPR037227">
    <property type="entry name" value="EndoU-like"/>
</dbReference>
<feature type="compositionally biased region" description="Polar residues" evidence="11">
    <location>
        <begin position="66"/>
        <end position="78"/>
    </location>
</feature>
<keyword evidence="10" id="KW-0456">Lyase</keyword>
<organism evidence="13 14">
    <name type="scientific">Coptis chinensis</name>
    <dbReference type="NCBI Taxonomy" id="261450"/>
    <lineage>
        <taxon>Eukaryota</taxon>
        <taxon>Viridiplantae</taxon>
        <taxon>Streptophyta</taxon>
        <taxon>Embryophyta</taxon>
        <taxon>Tracheophyta</taxon>
        <taxon>Spermatophyta</taxon>
        <taxon>Magnoliopsida</taxon>
        <taxon>Ranunculales</taxon>
        <taxon>Ranunculaceae</taxon>
        <taxon>Coptidoideae</taxon>
        <taxon>Coptis</taxon>
    </lineage>
</organism>
<feature type="compositionally biased region" description="Basic and acidic residues" evidence="11">
    <location>
        <begin position="100"/>
        <end position="115"/>
    </location>
</feature>
<proteinExistence type="inferred from homology"/>
<name>A0A835IEF1_9MAGN</name>
<comment type="caution">
    <text evidence="13">The sequence shown here is derived from an EMBL/GenBank/DDBJ whole genome shotgun (WGS) entry which is preliminary data.</text>
</comment>
<dbReference type="SUPFAM" id="SSF142877">
    <property type="entry name" value="EndoU-like"/>
    <property type="match status" value="1"/>
</dbReference>
<dbReference type="GO" id="GO:0016787">
    <property type="term" value="F:hydrolase activity"/>
    <property type="evidence" value="ECO:0007669"/>
    <property type="project" value="UniProtKB-KW"/>
</dbReference>
<evidence type="ECO:0000256" key="8">
    <source>
        <dbReference type="ARBA" id="ARBA00022884"/>
    </source>
</evidence>
<keyword evidence="4" id="KW-0540">Nuclease</keyword>
<evidence type="ECO:0000256" key="2">
    <source>
        <dbReference type="ARBA" id="ARBA00010168"/>
    </source>
</evidence>
<comment type="similarity">
    <text evidence="2">Belongs to the ENDOU family.</text>
</comment>
<evidence type="ECO:0000256" key="7">
    <source>
        <dbReference type="ARBA" id="ARBA00022801"/>
    </source>
</evidence>
<dbReference type="AlphaFoldDB" id="A0A835IEF1"/>
<keyword evidence="6" id="KW-0255">Endonuclease</keyword>
<keyword evidence="5" id="KW-0479">Metal-binding</keyword>
<dbReference type="GO" id="GO:0003723">
    <property type="term" value="F:RNA binding"/>
    <property type="evidence" value="ECO:0007669"/>
    <property type="project" value="UniProtKB-KW"/>
</dbReference>
<feature type="domain" description="EndoU" evidence="12">
    <location>
        <begin position="158"/>
        <end position="462"/>
    </location>
</feature>
<dbReference type="InterPro" id="IPR018998">
    <property type="entry name" value="EndoU_C"/>
</dbReference>
<evidence type="ECO:0000259" key="12">
    <source>
        <dbReference type="PROSITE" id="PS51959"/>
    </source>
</evidence>
<dbReference type="Pfam" id="PF09412">
    <property type="entry name" value="XendoU"/>
    <property type="match status" value="1"/>
</dbReference>
<dbReference type="GO" id="GO:0016829">
    <property type="term" value="F:lyase activity"/>
    <property type="evidence" value="ECO:0007669"/>
    <property type="project" value="UniProtKB-KW"/>
</dbReference>
<keyword evidence="7" id="KW-0378">Hydrolase</keyword>
<feature type="region of interest" description="Disordered" evidence="11">
    <location>
        <begin position="48"/>
        <end position="130"/>
    </location>
</feature>
<dbReference type="CDD" id="cd21159">
    <property type="entry name" value="XendoU"/>
    <property type="match status" value="1"/>
</dbReference>
<evidence type="ECO:0000256" key="3">
    <source>
        <dbReference type="ARBA" id="ARBA00011245"/>
    </source>
</evidence>
<dbReference type="GO" id="GO:0004521">
    <property type="term" value="F:RNA endonuclease activity"/>
    <property type="evidence" value="ECO:0007669"/>
    <property type="project" value="InterPro"/>
</dbReference>
<evidence type="ECO:0000256" key="11">
    <source>
        <dbReference type="SAM" id="MobiDB-lite"/>
    </source>
</evidence>
<evidence type="ECO:0000256" key="6">
    <source>
        <dbReference type="ARBA" id="ARBA00022759"/>
    </source>
</evidence>
<keyword evidence="9" id="KW-0464">Manganese</keyword>
<comment type="cofactor">
    <cofactor evidence="1">
        <name>Mn(2+)</name>
        <dbReference type="ChEBI" id="CHEBI:29035"/>
    </cofactor>
</comment>
<evidence type="ECO:0000313" key="14">
    <source>
        <dbReference type="Proteomes" id="UP000631114"/>
    </source>
</evidence>
<evidence type="ECO:0000256" key="1">
    <source>
        <dbReference type="ARBA" id="ARBA00001936"/>
    </source>
</evidence>
<evidence type="ECO:0000256" key="4">
    <source>
        <dbReference type="ARBA" id="ARBA00022722"/>
    </source>
</evidence>
<protein>
    <recommendedName>
        <fullName evidence="12">EndoU domain-containing protein</fullName>
    </recommendedName>
</protein>
<reference evidence="13 14" key="1">
    <citation type="submission" date="2020-10" db="EMBL/GenBank/DDBJ databases">
        <title>The Coptis chinensis genome and diversification of protoberbering-type alkaloids.</title>
        <authorList>
            <person name="Wang B."/>
            <person name="Shu S."/>
            <person name="Song C."/>
            <person name="Liu Y."/>
        </authorList>
    </citation>
    <scope>NUCLEOTIDE SEQUENCE [LARGE SCALE GENOMIC DNA]</scope>
    <source>
        <strain evidence="13">HL-2020</strain>
        <tissue evidence="13">Leaf</tissue>
    </source>
</reference>
<dbReference type="EMBL" id="JADFTS010000003">
    <property type="protein sequence ID" value="KAF9617420.1"/>
    <property type="molecule type" value="Genomic_DNA"/>
</dbReference>
<dbReference type="PANTHER" id="PTHR12439">
    <property type="entry name" value="PLACENTAL PROTEIN 11-RELATED"/>
    <property type="match status" value="1"/>
</dbReference>
<keyword evidence="8" id="KW-0694">RNA-binding</keyword>
<accession>A0A835IEF1</accession>
<dbReference type="Proteomes" id="UP000631114">
    <property type="component" value="Unassembled WGS sequence"/>
</dbReference>
<evidence type="ECO:0000256" key="10">
    <source>
        <dbReference type="ARBA" id="ARBA00023239"/>
    </source>
</evidence>
<dbReference type="PANTHER" id="PTHR12439:SF11">
    <property type="entry name" value="URIDYLATE-SPECIFIC ENDORIBONUCLEASE"/>
    <property type="match status" value="1"/>
</dbReference>
<dbReference type="OrthoDB" id="430326at2759"/>